<sequence length="103" mass="11964">MKEENSQQENLSKDDNVIVLNDEDGNDIKFDFLDLIEYDGDEFVVLLPSDENADEVVILKVEDGETEDTESYVSVDDDLVLNNVFSIFKERFKEEFHFCESNE</sequence>
<gene>
    <name evidence="1" type="ORF">DW967_17020</name>
</gene>
<name>A0A413Q2J8_9FIRM</name>
<dbReference type="EMBL" id="QSES01000057">
    <property type="protein sequence ID" value="RGZ87882.1"/>
    <property type="molecule type" value="Genomic_DNA"/>
</dbReference>
<comment type="caution">
    <text evidence="1">The sequence shown here is derived from an EMBL/GenBank/DDBJ whole genome shotgun (WGS) entry which is preliminary data.</text>
</comment>
<accession>A0A413Q2J8</accession>
<organism evidence="1 2">
    <name type="scientific">Agathobacter rectalis</name>
    <dbReference type="NCBI Taxonomy" id="39491"/>
    <lineage>
        <taxon>Bacteria</taxon>
        <taxon>Bacillati</taxon>
        <taxon>Bacillota</taxon>
        <taxon>Clostridia</taxon>
        <taxon>Lachnospirales</taxon>
        <taxon>Lachnospiraceae</taxon>
        <taxon>Agathobacter</taxon>
    </lineage>
</organism>
<evidence type="ECO:0000313" key="2">
    <source>
        <dbReference type="Proteomes" id="UP000283721"/>
    </source>
</evidence>
<dbReference type="InterPro" id="IPR009711">
    <property type="entry name" value="UPF0473"/>
</dbReference>
<dbReference type="Pfam" id="PF06949">
    <property type="entry name" value="DUF1292"/>
    <property type="match status" value="1"/>
</dbReference>
<evidence type="ECO:0000313" key="1">
    <source>
        <dbReference type="EMBL" id="RGZ87882.1"/>
    </source>
</evidence>
<dbReference type="Proteomes" id="UP000283721">
    <property type="component" value="Unassembled WGS sequence"/>
</dbReference>
<reference evidence="1 2" key="1">
    <citation type="submission" date="2018-08" db="EMBL/GenBank/DDBJ databases">
        <title>A genome reference for cultivated species of the human gut microbiota.</title>
        <authorList>
            <person name="Zou Y."/>
            <person name="Xue W."/>
            <person name="Luo G."/>
        </authorList>
    </citation>
    <scope>NUCLEOTIDE SEQUENCE [LARGE SCALE GENOMIC DNA]</scope>
    <source>
        <strain evidence="1 2">AM47-6BH</strain>
    </source>
</reference>
<protein>
    <submittedName>
        <fullName evidence="1">DUF1292 domain-containing protein</fullName>
    </submittedName>
</protein>
<dbReference type="AlphaFoldDB" id="A0A413Q2J8"/>
<proteinExistence type="predicted"/>